<dbReference type="AlphaFoldDB" id="A0A0W0SQD8"/>
<keyword evidence="14" id="KW-1185">Reference proteome</keyword>
<dbReference type="Pfam" id="PF03739">
    <property type="entry name" value="LptF_LptG"/>
    <property type="match status" value="1"/>
</dbReference>
<evidence type="ECO:0000256" key="9">
    <source>
        <dbReference type="ARBA" id="ARBA00022989"/>
    </source>
</evidence>
<dbReference type="GO" id="GO:0055085">
    <property type="term" value="P:transmembrane transport"/>
    <property type="evidence" value="ECO:0007669"/>
    <property type="project" value="InterPro"/>
</dbReference>
<sequence length="359" mass="40919">MLIFRYLAKEVFITLTALTAILLLIFMSNQFVQYLNRAAAGNIPAVIIMKLMMLELPNLMGLLLPLGFYTSLLIAYGRLYAESEMIVLQACGYGPSQLIKHSFIMATVVAALVTVIMLWVSPVIATERTKLMKTTGVQTLIQTIVPGRFRQIANGKQVFYVESMTRNHTKAQHVFLARQVTKDQVPQWDILWAERAYAETDPKTYEDYIVLQQGKEYEGLPGHANYQVAQFEEYKIRLPHPTLTAHDDIRTATTASLFPFANSDLRKAAELQWRLSLPIMVFVLTLVAIPLSRVNPRSGKYAKLLPAIVLFIIYANFMFVSRDWIIAGRIPLWIGIWWLHLSVALIGLFLIWRNRVKLS</sequence>
<dbReference type="STRING" id="29422.Lbru_0883"/>
<feature type="transmembrane region" description="Helical" evidence="12">
    <location>
        <begin position="59"/>
        <end position="81"/>
    </location>
</feature>
<evidence type="ECO:0000313" key="14">
    <source>
        <dbReference type="Proteomes" id="UP000054742"/>
    </source>
</evidence>
<accession>A0A0W0SQD8</accession>
<evidence type="ECO:0000256" key="2">
    <source>
        <dbReference type="ARBA" id="ARBA00004429"/>
    </source>
</evidence>
<evidence type="ECO:0000256" key="1">
    <source>
        <dbReference type="ARBA" id="ARBA00002265"/>
    </source>
</evidence>
<dbReference type="InterPro" id="IPR005495">
    <property type="entry name" value="LptG/LptF_permease"/>
</dbReference>
<evidence type="ECO:0000313" key="13">
    <source>
        <dbReference type="EMBL" id="KTC85518.1"/>
    </source>
</evidence>
<dbReference type="NCBIfam" id="TIGR04407">
    <property type="entry name" value="LptF_YjgP"/>
    <property type="match status" value="1"/>
</dbReference>
<feature type="transmembrane region" description="Helical" evidence="12">
    <location>
        <begin position="102"/>
        <end position="125"/>
    </location>
</feature>
<comment type="subunit">
    <text evidence="11">Component of the lipopolysaccharide transport and assembly complex. The LptBFG transporter is composed of two ATP-binding proteins (LptB) and two transmembrane proteins (LptF and LptG).</text>
</comment>
<evidence type="ECO:0000256" key="6">
    <source>
        <dbReference type="ARBA" id="ARBA00022475"/>
    </source>
</evidence>
<dbReference type="PATRIC" id="fig|29422.6.peg.926"/>
<comment type="caution">
    <text evidence="13">The sequence shown here is derived from an EMBL/GenBank/DDBJ whole genome shotgun (WGS) entry which is preliminary data.</text>
</comment>
<organism evidence="13 14">
    <name type="scientific">Legionella brunensis</name>
    <dbReference type="NCBI Taxonomy" id="29422"/>
    <lineage>
        <taxon>Bacteria</taxon>
        <taxon>Pseudomonadati</taxon>
        <taxon>Pseudomonadota</taxon>
        <taxon>Gammaproteobacteria</taxon>
        <taxon>Legionellales</taxon>
        <taxon>Legionellaceae</taxon>
        <taxon>Legionella</taxon>
    </lineage>
</organism>
<comment type="function">
    <text evidence="1">Part of the ABC transporter complex LptBFG involved in the translocation of lipopolysaccharide (LPS) from the inner membrane to the outer membrane.</text>
</comment>
<dbReference type="OrthoDB" id="9778062at2"/>
<protein>
    <recommendedName>
        <fullName evidence="4">Lipopolysaccharide export system permease protein LptF</fullName>
    </recommendedName>
</protein>
<dbReference type="EMBL" id="LNXV01000006">
    <property type="protein sequence ID" value="KTC85518.1"/>
    <property type="molecule type" value="Genomic_DNA"/>
</dbReference>
<evidence type="ECO:0000256" key="7">
    <source>
        <dbReference type="ARBA" id="ARBA00022519"/>
    </source>
</evidence>
<dbReference type="GO" id="GO:0043190">
    <property type="term" value="C:ATP-binding cassette (ABC) transporter complex"/>
    <property type="evidence" value="ECO:0007669"/>
    <property type="project" value="InterPro"/>
</dbReference>
<dbReference type="PANTHER" id="PTHR33529:SF7">
    <property type="entry name" value="LIPOPOLYSACCHARIDE EXPORT SYSTEM PERMEASE PROTEIN LPTF"/>
    <property type="match status" value="1"/>
</dbReference>
<feature type="transmembrane region" description="Helical" evidence="12">
    <location>
        <begin position="332"/>
        <end position="352"/>
    </location>
</feature>
<evidence type="ECO:0000256" key="5">
    <source>
        <dbReference type="ARBA" id="ARBA00022448"/>
    </source>
</evidence>
<dbReference type="RefSeq" id="WP_058440981.1">
    <property type="nucleotide sequence ID" value="NZ_CAAAHU010000029.1"/>
</dbReference>
<dbReference type="InterPro" id="IPR030922">
    <property type="entry name" value="LptF"/>
</dbReference>
<gene>
    <name evidence="13" type="ORF">Lbru_0883</name>
</gene>
<evidence type="ECO:0000256" key="10">
    <source>
        <dbReference type="ARBA" id="ARBA00023136"/>
    </source>
</evidence>
<dbReference type="GO" id="GO:0015920">
    <property type="term" value="P:lipopolysaccharide transport"/>
    <property type="evidence" value="ECO:0007669"/>
    <property type="project" value="TreeGrafter"/>
</dbReference>
<comment type="subcellular location">
    <subcellularLocation>
        <location evidence="2">Cell inner membrane</location>
        <topology evidence="2">Multi-pass membrane protein</topology>
    </subcellularLocation>
</comment>
<comment type="similarity">
    <text evidence="3">Belongs to the LptF/LptG family.</text>
</comment>
<keyword evidence="8 12" id="KW-0812">Transmembrane</keyword>
<keyword evidence="6" id="KW-1003">Cell membrane</keyword>
<evidence type="ECO:0000256" key="12">
    <source>
        <dbReference type="SAM" id="Phobius"/>
    </source>
</evidence>
<feature type="transmembrane region" description="Helical" evidence="12">
    <location>
        <begin position="301"/>
        <end position="320"/>
    </location>
</feature>
<keyword evidence="10 12" id="KW-0472">Membrane</keyword>
<reference evidence="13 14" key="1">
    <citation type="submission" date="2015-11" db="EMBL/GenBank/DDBJ databases">
        <title>Genomic analysis of 38 Legionella species identifies large and diverse effector repertoires.</title>
        <authorList>
            <person name="Burstein D."/>
            <person name="Amaro F."/>
            <person name="Zusman T."/>
            <person name="Lifshitz Z."/>
            <person name="Cohen O."/>
            <person name="Gilbert J.A."/>
            <person name="Pupko T."/>
            <person name="Shuman H.A."/>
            <person name="Segal G."/>
        </authorList>
    </citation>
    <scope>NUCLEOTIDE SEQUENCE [LARGE SCALE GENOMIC DNA]</scope>
    <source>
        <strain evidence="13 14">ATCC 43878</strain>
    </source>
</reference>
<name>A0A0W0SQD8_9GAMM</name>
<evidence type="ECO:0000256" key="11">
    <source>
        <dbReference type="ARBA" id="ARBA00026081"/>
    </source>
</evidence>
<feature type="transmembrane region" description="Helical" evidence="12">
    <location>
        <begin position="271"/>
        <end position="289"/>
    </location>
</feature>
<keyword evidence="7" id="KW-0997">Cell inner membrane</keyword>
<keyword evidence="9 12" id="KW-1133">Transmembrane helix</keyword>
<evidence type="ECO:0000256" key="4">
    <source>
        <dbReference type="ARBA" id="ARBA00014213"/>
    </source>
</evidence>
<keyword evidence="5" id="KW-0813">Transport</keyword>
<proteinExistence type="inferred from homology"/>
<dbReference type="PANTHER" id="PTHR33529">
    <property type="entry name" value="SLR0882 PROTEIN-RELATED"/>
    <property type="match status" value="1"/>
</dbReference>
<evidence type="ECO:0000256" key="3">
    <source>
        <dbReference type="ARBA" id="ARBA00007725"/>
    </source>
</evidence>
<dbReference type="Proteomes" id="UP000054742">
    <property type="component" value="Unassembled WGS sequence"/>
</dbReference>
<feature type="transmembrane region" description="Helical" evidence="12">
    <location>
        <begin position="6"/>
        <end position="27"/>
    </location>
</feature>
<evidence type="ECO:0000256" key="8">
    <source>
        <dbReference type="ARBA" id="ARBA00022692"/>
    </source>
</evidence>